<dbReference type="InterPro" id="IPR011330">
    <property type="entry name" value="Glyco_hydro/deAcase_b/a-brl"/>
</dbReference>
<keyword evidence="5" id="KW-1185">Reference proteome</keyword>
<keyword evidence="2" id="KW-0732">Signal</keyword>
<dbReference type="PANTHER" id="PTHR34216:SF3">
    <property type="entry name" value="POLY-BETA-1,6-N-ACETYL-D-GLUCOSAMINE N-DEACETYLASE"/>
    <property type="match status" value="1"/>
</dbReference>
<reference evidence="4 5" key="1">
    <citation type="submission" date="2016-10" db="EMBL/GenBank/DDBJ databases">
        <authorList>
            <person name="de Groot N.N."/>
        </authorList>
    </citation>
    <scope>NUCLEOTIDE SEQUENCE [LARGE SCALE GENOMIC DNA]</scope>
    <source>
        <strain evidence="4">MBHS1</strain>
    </source>
</reference>
<comment type="subcellular location">
    <subcellularLocation>
        <location evidence="1">Secreted</location>
    </subcellularLocation>
</comment>
<dbReference type="EMBL" id="FMSV02000528">
    <property type="protein sequence ID" value="SEH07283.1"/>
    <property type="molecule type" value="Genomic_DNA"/>
</dbReference>
<sequence>MVRRVSVCNNMNNFIKLILALFYFVFDSLRRWLLNRPYPLVVLCYHEVTAKQAGAFQRQLQQILRHTQAVFADAPASGQTRQLAVSFDDGFANLLEHALPQMQAKAIPATLFIPTAALGQYPPWLQAGHHPNKTEILMTAEQLQNLSEQWVKIGSHANHHIDLTQLKSADLEAELQQSKTCLNTLLNKPVDLLAFPYGRYDNNVIQVARKTGYQRIFAADPVTDSDTYLLGRSSVYPEDGPLTFYLKIHGAYQWLPIAIAWKRRLKGLYQRSVYEKC</sequence>
<protein>
    <submittedName>
        <fullName evidence="4">Polysaccharide deacetylase</fullName>
    </submittedName>
</protein>
<dbReference type="GO" id="GO:0005576">
    <property type="term" value="C:extracellular region"/>
    <property type="evidence" value="ECO:0007669"/>
    <property type="project" value="UniProtKB-SubCell"/>
</dbReference>
<dbReference type="Proteomes" id="UP000236724">
    <property type="component" value="Unassembled WGS sequence"/>
</dbReference>
<evidence type="ECO:0000256" key="1">
    <source>
        <dbReference type="ARBA" id="ARBA00004613"/>
    </source>
</evidence>
<name>A0A1H6FCC7_9GAMM</name>
<dbReference type="InterPro" id="IPR002509">
    <property type="entry name" value="NODB_dom"/>
</dbReference>
<accession>A0A1H6FCC7</accession>
<evidence type="ECO:0000313" key="5">
    <source>
        <dbReference type="Proteomes" id="UP000236724"/>
    </source>
</evidence>
<evidence type="ECO:0000313" key="4">
    <source>
        <dbReference type="EMBL" id="SEH07283.1"/>
    </source>
</evidence>
<dbReference type="Gene3D" id="3.20.20.370">
    <property type="entry name" value="Glycoside hydrolase/deacetylase"/>
    <property type="match status" value="1"/>
</dbReference>
<evidence type="ECO:0000259" key="3">
    <source>
        <dbReference type="PROSITE" id="PS51677"/>
    </source>
</evidence>
<proteinExistence type="predicted"/>
<gene>
    <name evidence="4" type="ORF">MBHS_03158</name>
</gene>
<dbReference type="InterPro" id="IPR051398">
    <property type="entry name" value="Polysacch_Deacetylase"/>
</dbReference>
<feature type="domain" description="NodB homology" evidence="3">
    <location>
        <begin position="81"/>
        <end position="277"/>
    </location>
</feature>
<dbReference type="GO" id="GO:0005975">
    <property type="term" value="P:carbohydrate metabolic process"/>
    <property type="evidence" value="ECO:0007669"/>
    <property type="project" value="InterPro"/>
</dbReference>
<dbReference type="SUPFAM" id="SSF88713">
    <property type="entry name" value="Glycoside hydrolase/deacetylase"/>
    <property type="match status" value="1"/>
</dbReference>
<organism evidence="4 5">
    <name type="scientific">Candidatus Venteria ishoeyi</name>
    <dbReference type="NCBI Taxonomy" id="1899563"/>
    <lineage>
        <taxon>Bacteria</taxon>
        <taxon>Pseudomonadati</taxon>
        <taxon>Pseudomonadota</taxon>
        <taxon>Gammaproteobacteria</taxon>
        <taxon>Thiotrichales</taxon>
        <taxon>Thiotrichaceae</taxon>
        <taxon>Venteria</taxon>
    </lineage>
</organism>
<dbReference type="GO" id="GO:0016810">
    <property type="term" value="F:hydrolase activity, acting on carbon-nitrogen (but not peptide) bonds"/>
    <property type="evidence" value="ECO:0007669"/>
    <property type="project" value="InterPro"/>
</dbReference>
<dbReference type="Pfam" id="PF01522">
    <property type="entry name" value="Polysacc_deac_1"/>
    <property type="match status" value="1"/>
</dbReference>
<dbReference type="AlphaFoldDB" id="A0A1H6FCC7"/>
<dbReference type="PANTHER" id="PTHR34216">
    <property type="match status" value="1"/>
</dbReference>
<dbReference type="CDD" id="cd10918">
    <property type="entry name" value="CE4_NodB_like_5s_6s"/>
    <property type="match status" value="1"/>
</dbReference>
<evidence type="ECO:0000256" key="2">
    <source>
        <dbReference type="ARBA" id="ARBA00022729"/>
    </source>
</evidence>
<dbReference type="PROSITE" id="PS51677">
    <property type="entry name" value="NODB"/>
    <property type="match status" value="1"/>
</dbReference>